<reference evidence="7 8" key="1">
    <citation type="submission" date="2024-01" db="EMBL/GenBank/DDBJ databases">
        <title>The genomes of 5 underutilized Papilionoideae crops provide insights into root nodulation and disease resistanc.</title>
        <authorList>
            <person name="Jiang F."/>
        </authorList>
    </citation>
    <scope>NUCLEOTIDE SEQUENCE [LARGE SCALE GENOMIC DNA]</scope>
    <source>
        <strain evidence="7">DUOXIRENSHENG_FW03</strain>
        <tissue evidence="7">Leaves</tissue>
    </source>
</reference>
<keyword evidence="4" id="KW-0539">Nucleus</keyword>
<evidence type="ECO:0000313" key="8">
    <source>
        <dbReference type="Proteomes" id="UP001386955"/>
    </source>
</evidence>
<dbReference type="InterPro" id="IPR043561">
    <property type="entry name" value="LHW-like"/>
</dbReference>
<dbReference type="Pfam" id="PF14215">
    <property type="entry name" value="bHLH-MYC_N"/>
    <property type="match status" value="1"/>
</dbReference>
<dbReference type="PANTHER" id="PTHR46196:SF4">
    <property type="entry name" value="TRANSCRIPTION FACTOR LHW"/>
    <property type="match status" value="1"/>
</dbReference>
<dbReference type="CDD" id="cd18915">
    <property type="entry name" value="bHLH_AtLHW_like"/>
    <property type="match status" value="1"/>
</dbReference>
<name>A0AAN9XRT8_PSOTE</name>
<dbReference type="AlphaFoldDB" id="A0AAN9XRT8"/>
<dbReference type="Pfam" id="PF23176">
    <property type="entry name" value="bHLH_LHW"/>
    <property type="match status" value="1"/>
</dbReference>
<dbReference type="GO" id="GO:0003700">
    <property type="term" value="F:DNA-binding transcription factor activity"/>
    <property type="evidence" value="ECO:0007669"/>
    <property type="project" value="InterPro"/>
</dbReference>
<evidence type="ECO:0000256" key="5">
    <source>
        <dbReference type="SAM" id="MobiDB-lite"/>
    </source>
</evidence>
<comment type="caution">
    <text evidence="7">The sequence shown here is derived from an EMBL/GenBank/DDBJ whole genome shotgun (WGS) entry which is preliminary data.</text>
</comment>
<feature type="domain" description="BHLH" evidence="6">
    <location>
        <begin position="766"/>
        <end position="815"/>
    </location>
</feature>
<dbReference type="PROSITE" id="PS50888">
    <property type="entry name" value="BHLH"/>
    <property type="match status" value="1"/>
</dbReference>
<gene>
    <name evidence="7" type="ORF">VNO78_05894</name>
</gene>
<evidence type="ECO:0000259" key="6">
    <source>
        <dbReference type="PROSITE" id="PS50888"/>
    </source>
</evidence>
<evidence type="ECO:0000256" key="2">
    <source>
        <dbReference type="ARBA" id="ARBA00023015"/>
    </source>
</evidence>
<dbReference type="EMBL" id="JAYMYS010000002">
    <property type="protein sequence ID" value="KAK7404871.1"/>
    <property type="molecule type" value="Genomic_DNA"/>
</dbReference>
<evidence type="ECO:0000256" key="3">
    <source>
        <dbReference type="ARBA" id="ARBA00023163"/>
    </source>
</evidence>
<keyword evidence="8" id="KW-1185">Reference proteome</keyword>
<evidence type="ECO:0000256" key="4">
    <source>
        <dbReference type="ARBA" id="ARBA00023242"/>
    </source>
</evidence>
<dbReference type="PANTHER" id="PTHR46196">
    <property type="entry name" value="TRANSCRIPTION FACTOR BHLH155-LIKE ISOFORM X1-RELATED"/>
    <property type="match status" value="1"/>
</dbReference>
<comment type="subcellular location">
    <subcellularLocation>
        <location evidence="1">Nucleus</location>
    </subcellularLocation>
</comment>
<feature type="region of interest" description="Disordered" evidence="5">
    <location>
        <begin position="745"/>
        <end position="780"/>
    </location>
</feature>
<dbReference type="GO" id="GO:0005634">
    <property type="term" value="C:nucleus"/>
    <property type="evidence" value="ECO:0007669"/>
    <property type="project" value="UniProtKB-SubCell"/>
</dbReference>
<dbReference type="Proteomes" id="UP001386955">
    <property type="component" value="Unassembled WGS sequence"/>
</dbReference>
<proteinExistence type="predicted"/>
<accession>A0AAN9XRT8</accession>
<protein>
    <recommendedName>
        <fullName evidence="6">BHLH domain-containing protein</fullName>
    </recommendedName>
</protein>
<evidence type="ECO:0000313" key="7">
    <source>
        <dbReference type="EMBL" id="KAK7404871.1"/>
    </source>
</evidence>
<dbReference type="GO" id="GO:0046983">
    <property type="term" value="F:protein dimerization activity"/>
    <property type="evidence" value="ECO:0007669"/>
    <property type="project" value="InterPro"/>
</dbReference>
<dbReference type="InterPro" id="IPR025610">
    <property type="entry name" value="MYC/MYB_N"/>
</dbReference>
<keyword evidence="2" id="KW-0805">Transcription regulation</keyword>
<dbReference type="InterPro" id="IPR011598">
    <property type="entry name" value="bHLH_dom"/>
</dbReference>
<sequence>MACRCRKLTVVNLDPERKRSGGLRTKQAGRGSCRGKFLTGLGTPFALNEMGFLLKEALRTLCPRNRWSYAVFWKIGCNNSKLLIWEDYYYEPLPSPFPSRTVGISNVPYQDGEGCWLSSESQQGIQDEDRVCVLINKMMVNNSVSIAGEGIVGRAAFTGNYQWILLNNTRDAYLPEVYPELHYQFSAGMQTVVVIPVLPHGVVQLGSFLPIMEDIEFVNDVKNLILRLGCVSGALLSEDSSTKVSNEKIAGSVTVDPPVIASNCIPLVANSSNLVTNSLASRSVAQSPHPLRGEINNYQGSVLTSQTHNSNQIFDNMCQPKAHSMKKTLVEAEAKAIPANLSSCMQQHSVYNCKFAFNELPNFNRSNLSDCSLKYMEQQTSGIGRQSHVNHNMNPSSTLNMSQLKPDGSKIIEQNQSSGSSSLLGGVPICSGSDLLRTNIINCSVSNPLKVSTSDFSRTPKVGFGLQNNNSMTNAGHCSVPNFTNQSVNIPVDLKHTFASTDQTVEDDLLQAALKLPSLHLEEQVPMGVHIPGVVEDCLNKDVTSQEHTMKMNVKHEEAYAQLASGDDLFDVLGVDLKRRLLNGNWNNLLATDSDANTKYIDKKATCMNLQVVGPDSSYSVNEAISDSDIFSGSATDHLLDAVVSKAQSALKQNSDEISCRTTLTRISTASVPSPACKQVMPDHVVPRGLFDFPKMGVKTAAGETSSLRSGCSKDDIGNCSQTTSIYGSKLSSWVESVSNVKRESSVSTGYSKRPDEVCKSNRKRLKPGENPRPRPKDRQMIQDRVKELREIVPNGAKCSIDALLEKTIKHMLFLQSVTKHADKLKQTGESKIVSKEGGLLLKDNFEGGATWAYEVGSESMVCPIIVEDLNPPRQMLVEMLCEERGFFLEIADLIRGLGLTILKGVMEARNDKIWARFAVEANRDVTRMEIFMSLVRLLDQTVNLHPMELITT</sequence>
<feature type="compositionally biased region" description="Basic and acidic residues" evidence="5">
    <location>
        <begin position="767"/>
        <end position="780"/>
    </location>
</feature>
<evidence type="ECO:0000256" key="1">
    <source>
        <dbReference type="ARBA" id="ARBA00004123"/>
    </source>
</evidence>
<keyword evidence="3" id="KW-0804">Transcription</keyword>
<organism evidence="7 8">
    <name type="scientific">Psophocarpus tetragonolobus</name>
    <name type="common">Winged bean</name>
    <name type="synonym">Dolichos tetragonolobus</name>
    <dbReference type="NCBI Taxonomy" id="3891"/>
    <lineage>
        <taxon>Eukaryota</taxon>
        <taxon>Viridiplantae</taxon>
        <taxon>Streptophyta</taxon>
        <taxon>Embryophyta</taxon>
        <taxon>Tracheophyta</taxon>
        <taxon>Spermatophyta</taxon>
        <taxon>Magnoliopsida</taxon>
        <taxon>eudicotyledons</taxon>
        <taxon>Gunneridae</taxon>
        <taxon>Pentapetalae</taxon>
        <taxon>rosids</taxon>
        <taxon>fabids</taxon>
        <taxon>Fabales</taxon>
        <taxon>Fabaceae</taxon>
        <taxon>Papilionoideae</taxon>
        <taxon>50 kb inversion clade</taxon>
        <taxon>NPAAA clade</taxon>
        <taxon>indigoferoid/millettioid clade</taxon>
        <taxon>Phaseoleae</taxon>
        <taxon>Psophocarpus</taxon>
    </lineage>
</organism>